<evidence type="ECO:0000256" key="6">
    <source>
        <dbReference type="ARBA" id="ARBA00047942"/>
    </source>
</evidence>
<dbReference type="PROSITE" id="PS00092">
    <property type="entry name" value="N6_MTASE"/>
    <property type="match status" value="1"/>
</dbReference>
<dbReference type="Pfam" id="PF22837">
    <property type="entry name" value="M_Eco57I_C"/>
    <property type="match status" value="1"/>
</dbReference>
<gene>
    <name evidence="9" type="ORF">McpCs1_17730</name>
</gene>
<evidence type="ECO:0000259" key="7">
    <source>
        <dbReference type="Pfam" id="PF07669"/>
    </source>
</evidence>
<dbReference type="InterPro" id="IPR054520">
    <property type="entry name" value="M_Eco57I_C"/>
</dbReference>
<evidence type="ECO:0000256" key="2">
    <source>
        <dbReference type="ARBA" id="ARBA00011900"/>
    </source>
</evidence>
<dbReference type="CDD" id="cd02440">
    <property type="entry name" value="AdoMet_MTases"/>
    <property type="match status" value="1"/>
</dbReference>
<evidence type="ECO:0000313" key="10">
    <source>
        <dbReference type="Proteomes" id="UP001283212"/>
    </source>
</evidence>
<evidence type="ECO:0000313" key="9">
    <source>
        <dbReference type="EMBL" id="MDV0444364.1"/>
    </source>
</evidence>
<keyword evidence="3 9" id="KW-0489">Methyltransferase</keyword>
<sequence length="518" mass="60397">MNSKITGTFYTPLSLANYMIQYVFARHEIQTVLEPSVGNGIFLEGLTKQACAIDVVDIDHDALNEISVKCYQNVSIINENYLEYAYACEKKYDLIIGNPPYVRKKYLSAHDREISRTLTDEYELSQTVFQNLWVSFILCSLRLLKEEGTIFFVLPFEFLQVQYPCQLRGELEKRFNTIEIITFEKTPFPELEQDVCLVYLSNISKHDPEIKYKTVDSCEHFVPVKEGQIKRNKPLSKWSNAILVDDEMDMVNRLSALYPTIASLGDTAPGIVTAANKFFILNKEKIHDLNCKEHILPIIKKSSYLRNLLIINEMDFKRLDEDSEDVWFLNLANKSEDQFSSELNEYLLSDVTQNIKSGYKCRHRVKWFWVPVTQRGDLLFFKRYDMIPKLLVNSIDLYTTDLAYNVRIDKEKYDPNSVAFCFYNSLTLLCCEINGRFYGGGVGELTPTEFKSLPLPYQKISKNDVEQLESMFRKGTNYHEITNYVDSIVLKNLTSKELECLRSIRDTYLVRRIYQRRT</sequence>
<dbReference type="InterPro" id="IPR050953">
    <property type="entry name" value="N4_N6_ade-DNA_methylase"/>
</dbReference>
<dbReference type="GO" id="GO:0032259">
    <property type="term" value="P:methylation"/>
    <property type="evidence" value="ECO:0007669"/>
    <property type="project" value="UniProtKB-KW"/>
</dbReference>
<name>A0AAE4SCT7_9EURY</name>
<keyword evidence="4 9" id="KW-0808">Transferase</keyword>
<dbReference type="Pfam" id="PF07669">
    <property type="entry name" value="Eco57I"/>
    <property type="match status" value="1"/>
</dbReference>
<comment type="similarity">
    <text evidence="1">Belongs to the N(4)/N(6)-methyltransferase family.</text>
</comment>
<dbReference type="EMBL" id="JAWDKB010000007">
    <property type="protein sequence ID" value="MDV0444364.1"/>
    <property type="molecule type" value="Genomic_DNA"/>
</dbReference>
<evidence type="ECO:0000256" key="3">
    <source>
        <dbReference type="ARBA" id="ARBA00022603"/>
    </source>
</evidence>
<dbReference type="PANTHER" id="PTHR33841">
    <property type="entry name" value="DNA METHYLTRANSFERASE YEEA-RELATED"/>
    <property type="match status" value="1"/>
</dbReference>
<reference evidence="9 10" key="1">
    <citation type="submission" date="2023-06" db="EMBL/GenBank/DDBJ databases">
        <title>Genome sequence of Methancorpusculaceae sp. Cs1.</title>
        <authorList>
            <person name="Protasov E."/>
            <person name="Platt K."/>
            <person name="Poehlein A."/>
            <person name="Daniel R."/>
            <person name="Brune A."/>
        </authorList>
    </citation>
    <scope>NUCLEOTIDE SEQUENCE [LARGE SCALE GENOMIC DNA]</scope>
    <source>
        <strain evidence="9 10">Cs1</strain>
    </source>
</reference>
<dbReference type="GO" id="GO:0009007">
    <property type="term" value="F:site-specific DNA-methyltransferase (adenine-specific) activity"/>
    <property type="evidence" value="ECO:0007669"/>
    <property type="project" value="UniProtKB-EC"/>
</dbReference>
<dbReference type="Gene3D" id="3.40.50.150">
    <property type="entry name" value="Vaccinia Virus protein VP39"/>
    <property type="match status" value="1"/>
</dbReference>
<evidence type="ECO:0000256" key="1">
    <source>
        <dbReference type="ARBA" id="ARBA00006594"/>
    </source>
</evidence>
<protein>
    <recommendedName>
        <fullName evidence="2">site-specific DNA-methyltransferase (adenine-specific)</fullName>
        <ecNumber evidence="2">2.1.1.72</ecNumber>
    </recommendedName>
</protein>
<proteinExistence type="inferred from homology"/>
<comment type="caution">
    <text evidence="9">The sequence shown here is derived from an EMBL/GenBank/DDBJ whole genome shotgun (WGS) entry which is preliminary data.</text>
</comment>
<feature type="domain" description="Type II methyltransferase M.TaqI-like" evidence="7">
    <location>
        <begin position="85"/>
        <end position="185"/>
    </location>
</feature>
<dbReference type="GO" id="GO:0003676">
    <property type="term" value="F:nucleic acid binding"/>
    <property type="evidence" value="ECO:0007669"/>
    <property type="project" value="InterPro"/>
</dbReference>
<dbReference type="PRINTS" id="PR00507">
    <property type="entry name" value="N12N6MTFRASE"/>
</dbReference>
<evidence type="ECO:0000256" key="5">
    <source>
        <dbReference type="ARBA" id="ARBA00022691"/>
    </source>
</evidence>
<dbReference type="Proteomes" id="UP001283212">
    <property type="component" value="Unassembled WGS sequence"/>
</dbReference>
<dbReference type="SUPFAM" id="SSF53335">
    <property type="entry name" value="S-adenosyl-L-methionine-dependent methyltransferases"/>
    <property type="match status" value="1"/>
</dbReference>
<dbReference type="PANTHER" id="PTHR33841:SF5">
    <property type="entry name" value="DNA METHYLASE (MODIFICATION METHYLASE) (METHYLTRANSFERASE)-RELATED"/>
    <property type="match status" value="1"/>
</dbReference>
<dbReference type="InterPro" id="IPR002052">
    <property type="entry name" value="DNA_methylase_N6_adenine_CS"/>
</dbReference>
<feature type="domain" description="Type II methyltransferase M.Eco57I C-terminal" evidence="8">
    <location>
        <begin position="236"/>
        <end position="490"/>
    </location>
</feature>
<dbReference type="InterPro" id="IPR011639">
    <property type="entry name" value="MethylTrfase_TaqI-like_dom"/>
</dbReference>
<dbReference type="AlphaFoldDB" id="A0AAE4SCT7"/>
<dbReference type="GO" id="GO:0006304">
    <property type="term" value="P:DNA modification"/>
    <property type="evidence" value="ECO:0007669"/>
    <property type="project" value="InterPro"/>
</dbReference>
<comment type="catalytic activity">
    <reaction evidence="6">
        <text>a 2'-deoxyadenosine in DNA + S-adenosyl-L-methionine = an N(6)-methyl-2'-deoxyadenosine in DNA + S-adenosyl-L-homocysteine + H(+)</text>
        <dbReference type="Rhea" id="RHEA:15197"/>
        <dbReference type="Rhea" id="RHEA-COMP:12418"/>
        <dbReference type="Rhea" id="RHEA-COMP:12419"/>
        <dbReference type="ChEBI" id="CHEBI:15378"/>
        <dbReference type="ChEBI" id="CHEBI:57856"/>
        <dbReference type="ChEBI" id="CHEBI:59789"/>
        <dbReference type="ChEBI" id="CHEBI:90615"/>
        <dbReference type="ChEBI" id="CHEBI:90616"/>
        <dbReference type="EC" id="2.1.1.72"/>
    </reaction>
</comment>
<keyword evidence="5" id="KW-0949">S-adenosyl-L-methionine</keyword>
<evidence type="ECO:0000256" key="4">
    <source>
        <dbReference type="ARBA" id="ARBA00022679"/>
    </source>
</evidence>
<evidence type="ECO:0000259" key="8">
    <source>
        <dbReference type="Pfam" id="PF22837"/>
    </source>
</evidence>
<dbReference type="EC" id="2.1.1.72" evidence="2"/>
<organism evidence="9 10">
    <name type="scientific">Methanorbis rubei</name>
    <dbReference type="NCBI Taxonomy" id="3028300"/>
    <lineage>
        <taxon>Archaea</taxon>
        <taxon>Methanobacteriati</taxon>
        <taxon>Methanobacteriota</taxon>
        <taxon>Stenosarchaea group</taxon>
        <taxon>Methanomicrobia</taxon>
        <taxon>Methanomicrobiales</taxon>
        <taxon>Methanocorpusculaceae</taxon>
        <taxon>Methanorbis</taxon>
    </lineage>
</organism>
<accession>A0AAE4SCT7</accession>
<dbReference type="InterPro" id="IPR029063">
    <property type="entry name" value="SAM-dependent_MTases_sf"/>
</dbReference>
<keyword evidence="10" id="KW-1185">Reference proteome</keyword>